<comment type="caution">
    <text evidence="1">The sequence shown here is derived from an EMBL/GenBank/DDBJ whole genome shotgun (WGS) entry which is preliminary data.</text>
</comment>
<proteinExistence type="predicted"/>
<sequence>MVLSNSFRDAIFLARLSLTLDRFSVRTRISFCSLFFSSSSCWICRFSSSLLLQRSSTPKASGKTNTEVGTRTGAKVQEGDDLWVVPPYTSTARKEASLRGQWLSWGQVSLISNIQSLRKPLRIITNVKAQKQGEDKAQAAPRSGLVESYQEDDLKAALEVLLEYDLHSVLEEWFTEVLQMDLQRNIALSSGMG</sequence>
<keyword evidence="2" id="KW-1185">Reference proteome</keyword>
<name>A0ABN9LYN5_9NEOB</name>
<evidence type="ECO:0000313" key="1">
    <source>
        <dbReference type="EMBL" id="CAJ0954400.1"/>
    </source>
</evidence>
<organism evidence="1 2">
    <name type="scientific">Ranitomeya imitator</name>
    <name type="common">mimic poison frog</name>
    <dbReference type="NCBI Taxonomy" id="111125"/>
    <lineage>
        <taxon>Eukaryota</taxon>
        <taxon>Metazoa</taxon>
        <taxon>Chordata</taxon>
        <taxon>Craniata</taxon>
        <taxon>Vertebrata</taxon>
        <taxon>Euteleostomi</taxon>
        <taxon>Amphibia</taxon>
        <taxon>Batrachia</taxon>
        <taxon>Anura</taxon>
        <taxon>Neobatrachia</taxon>
        <taxon>Hyloidea</taxon>
        <taxon>Dendrobatidae</taxon>
        <taxon>Dendrobatinae</taxon>
        <taxon>Ranitomeya</taxon>
    </lineage>
</organism>
<gene>
    <name evidence="1" type="ORF">RIMI_LOCUS14720014</name>
</gene>
<reference evidence="1" key="1">
    <citation type="submission" date="2023-07" db="EMBL/GenBank/DDBJ databases">
        <authorList>
            <person name="Stuckert A."/>
        </authorList>
    </citation>
    <scope>NUCLEOTIDE SEQUENCE</scope>
</reference>
<protein>
    <submittedName>
        <fullName evidence="1">Uncharacterized protein</fullName>
    </submittedName>
</protein>
<accession>A0ABN9LYN5</accession>
<dbReference type="Proteomes" id="UP001176940">
    <property type="component" value="Unassembled WGS sequence"/>
</dbReference>
<evidence type="ECO:0000313" key="2">
    <source>
        <dbReference type="Proteomes" id="UP001176940"/>
    </source>
</evidence>
<dbReference type="EMBL" id="CAUEEQ010038467">
    <property type="protein sequence ID" value="CAJ0954400.1"/>
    <property type="molecule type" value="Genomic_DNA"/>
</dbReference>